<dbReference type="EMBL" id="AMYD01001943">
    <property type="protein sequence ID" value="EQB50867.1"/>
    <property type="molecule type" value="Genomic_DNA"/>
</dbReference>
<keyword evidence="5 8" id="KW-0769">Symport</keyword>
<evidence type="ECO:0000313" key="10">
    <source>
        <dbReference type="Proteomes" id="UP000015530"/>
    </source>
</evidence>
<accession>T0K5W6</accession>
<keyword evidence="4 8" id="KW-0812">Transmembrane</keyword>
<dbReference type="GO" id="GO:0005886">
    <property type="term" value="C:plasma membrane"/>
    <property type="evidence" value="ECO:0007669"/>
    <property type="project" value="UniProtKB-SubCell"/>
</dbReference>
<dbReference type="PANTHER" id="PTHR42865:SF7">
    <property type="entry name" value="PROTON_GLUTAMATE-ASPARTATE SYMPORTER"/>
    <property type="match status" value="1"/>
</dbReference>
<dbReference type="SUPFAM" id="SSF118215">
    <property type="entry name" value="Proton glutamate symport protein"/>
    <property type="match status" value="1"/>
</dbReference>
<protein>
    <recommendedName>
        <fullName evidence="8">Amino acid transporter</fullName>
    </recommendedName>
</protein>
<evidence type="ECO:0000256" key="3">
    <source>
        <dbReference type="ARBA" id="ARBA00022475"/>
    </source>
</evidence>
<organism evidence="9 10">
    <name type="scientific">Colletotrichum gloeosporioides (strain Cg-14)</name>
    <name type="common">Anthracnose fungus</name>
    <name type="synonym">Glomerella cingulata</name>
    <dbReference type="NCBI Taxonomy" id="1237896"/>
    <lineage>
        <taxon>Eukaryota</taxon>
        <taxon>Fungi</taxon>
        <taxon>Dikarya</taxon>
        <taxon>Ascomycota</taxon>
        <taxon>Pezizomycotina</taxon>
        <taxon>Sordariomycetes</taxon>
        <taxon>Hypocreomycetidae</taxon>
        <taxon>Glomerellales</taxon>
        <taxon>Glomerellaceae</taxon>
        <taxon>Colletotrichum</taxon>
        <taxon>Colletotrichum gloeosporioides species complex</taxon>
    </lineage>
</organism>
<feature type="transmembrane region" description="Helical" evidence="8">
    <location>
        <begin position="69"/>
        <end position="95"/>
    </location>
</feature>
<dbReference type="PANTHER" id="PTHR42865">
    <property type="entry name" value="PROTON/GLUTAMATE-ASPARTATE SYMPORTER"/>
    <property type="match status" value="1"/>
</dbReference>
<dbReference type="PROSITE" id="PS00714">
    <property type="entry name" value="NA_DICARBOXYL_SYMP_2"/>
    <property type="match status" value="1"/>
</dbReference>
<dbReference type="HOGENOM" id="CLU_019375_6_3_1"/>
<comment type="similarity">
    <text evidence="8">Belongs to the dicarboxylate/amino acid:cation symporter (DAACS) (TC 2.A.23) family.</text>
</comment>
<comment type="caution">
    <text evidence="9">The sequence shown here is derived from an EMBL/GenBank/DDBJ whole genome shotgun (WGS) entry which is preliminary data.</text>
</comment>
<evidence type="ECO:0000313" key="9">
    <source>
        <dbReference type="EMBL" id="EQB50867.1"/>
    </source>
</evidence>
<keyword evidence="7 8" id="KW-0472">Membrane</keyword>
<feature type="transmembrane region" description="Helical" evidence="8">
    <location>
        <begin position="27"/>
        <end position="48"/>
    </location>
</feature>
<dbReference type="GO" id="GO:0006835">
    <property type="term" value="P:dicarboxylic acid transport"/>
    <property type="evidence" value="ECO:0007669"/>
    <property type="project" value="TreeGrafter"/>
</dbReference>
<comment type="caution">
    <text evidence="8">Lacks conserved residue(s) required for the propagation of feature annotation.</text>
</comment>
<dbReference type="Proteomes" id="UP000015530">
    <property type="component" value="Unassembled WGS sequence"/>
</dbReference>
<evidence type="ECO:0000256" key="6">
    <source>
        <dbReference type="ARBA" id="ARBA00022989"/>
    </source>
</evidence>
<evidence type="ECO:0000256" key="4">
    <source>
        <dbReference type="ARBA" id="ARBA00022692"/>
    </source>
</evidence>
<dbReference type="InterPro" id="IPR001991">
    <property type="entry name" value="Na-dicarboxylate_symporter"/>
</dbReference>
<evidence type="ECO:0000256" key="7">
    <source>
        <dbReference type="ARBA" id="ARBA00023136"/>
    </source>
</evidence>
<dbReference type="AlphaFoldDB" id="T0K5W6"/>
<dbReference type="Pfam" id="PF00375">
    <property type="entry name" value="SDF"/>
    <property type="match status" value="1"/>
</dbReference>
<comment type="subcellular location">
    <subcellularLocation>
        <location evidence="1">Cell membrane</location>
        <topology evidence="1">Multi-pass membrane protein</topology>
    </subcellularLocation>
    <subcellularLocation>
        <location evidence="8">Membrane</location>
        <topology evidence="8">Multi-pass membrane protein</topology>
    </subcellularLocation>
</comment>
<dbReference type="InterPro" id="IPR018107">
    <property type="entry name" value="Na-dicarboxylate_symporter_CS"/>
</dbReference>
<dbReference type="GO" id="GO:0015293">
    <property type="term" value="F:symporter activity"/>
    <property type="evidence" value="ECO:0007669"/>
    <property type="project" value="UniProtKB-UniRule"/>
</dbReference>
<keyword evidence="2 8" id="KW-0813">Transport</keyword>
<proteinExistence type="inferred from homology"/>
<keyword evidence="3" id="KW-1003">Cell membrane</keyword>
<evidence type="ECO:0000256" key="1">
    <source>
        <dbReference type="ARBA" id="ARBA00004651"/>
    </source>
</evidence>
<gene>
    <name evidence="9" type="ORF">CGLO_09648</name>
</gene>
<dbReference type="OrthoDB" id="5877963at2759"/>
<reference evidence="10" key="1">
    <citation type="journal article" date="2013" name="Mol. Plant Microbe Interact.">
        <title>Global aspects of pacC regulation of pathogenicity genes in Colletotrichum gloeosporioides as revealed by transcriptome analysis.</title>
        <authorList>
            <person name="Alkan N."/>
            <person name="Meng X."/>
            <person name="Friedlander G."/>
            <person name="Reuveni E."/>
            <person name="Sukno S."/>
            <person name="Sherman A."/>
            <person name="Thon M."/>
            <person name="Fluhr R."/>
            <person name="Prusky D."/>
        </authorList>
    </citation>
    <scope>NUCLEOTIDE SEQUENCE [LARGE SCALE GENOMIC DNA]</scope>
    <source>
        <strain evidence="10">Cg-14</strain>
    </source>
</reference>
<dbReference type="PRINTS" id="PR00173">
    <property type="entry name" value="EDTRNSPORT"/>
</dbReference>
<evidence type="ECO:0000256" key="5">
    <source>
        <dbReference type="ARBA" id="ARBA00022847"/>
    </source>
</evidence>
<keyword evidence="6 8" id="KW-1133">Transmembrane helix</keyword>
<evidence type="ECO:0000256" key="8">
    <source>
        <dbReference type="RuleBase" id="RU361216"/>
    </source>
</evidence>
<evidence type="ECO:0000256" key="2">
    <source>
        <dbReference type="ARBA" id="ARBA00022448"/>
    </source>
</evidence>
<dbReference type="Gene3D" id="1.10.3860.10">
    <property type="entry name" value="Sodium:dicarboxylate symporter"/>
    <property type="match status" value="1"/>
</dbReference>
<dbReference type="InterPro" id="IPR036458">
    <property type="entry name" value="Na:dicarbo_symporter_sf"/>
</dbReference>
<sequence>MEKFGCPKAITSFVIPTGYTFNLDGSAIYQSIAAIFVAQMYGMPLSIYEQITLLLILMLTSKGMAGVPGASIVVVITTLGAMGLPLEGLAFIVGIDRLLDMVRTTVNVFGNSLAAIVMSKWEKVFDQEKSKKYIEELKQQTKAA</sequence>
<dbReference type="STRING" id="1237896.T0K5W6"/>
<name>T0K5W6_COLGC</name>